<evidence type="ECO:0000313" key="5">
    <source>
        <dbReference type="EMBL" id="MEE2035540.1"/>
    </source>
</evidence>
<dbReference type="PROSITE" id="PS50075">
    <property type="entry name" value="CARRIER"/>
    <property type="match status" value="1"/>
</dbReference>
<comment type="caution">
    <text evidence="5">The sequence shown here is derived from an EMBL/GenBank/DDBJ whole genome shotgun (WGS) entry which is preliminary data.</text>
</comment>
<dbReference type="SUPFAM" id="SSF47336">
    <property type="entry name" value="ACP-like"/>
    <property type="match status" value="1"/>
</dbReference>
<comment type="cofactor">
    <cofactor evidence="1">
        <name>pantetheine 4'-phosphate</name>
        <dbReference type="ChEBI" id="CHEBI:47942"/>
    </cofactor>
</comment>
<proteinExistence type="predicted"/>
<evidence type="ECO:0000256" key="1">
    <source>
        <dbReference type="ARBA" id="ARBA00001957"/>
    </source>
</evidence>
<dbReference type="RefSeq" id="WP_330154833.1">
    <property type="nucleotide sequence ID" value="NZ_JAUZMZ010000367.1"/>
</dbReference>
<dbReference type="SUPFAM" id="SSF52777">
    <property type="entry name" value="CoA-dependent acyltransferases"/>
    <property type="match status" value="1"/>
</dbReference>
<dbReference type="EMBL" id="JAUZMZ010000367">
    <property type="protein sequence ID" value="MEE2035540.1"/>
    <property type="molecule type" value="Genomic_DNA"/>
</dbReference>
<dbReference type="SMART" id="SM00823">
    <property type="entry name" value="PKS_PP"/>
    <property type="match status" value="1"/>
</dbReference>
<accession>A0ABU7JZV5</accession>
<protein>
    <submittedName>
        <fullName evidence="5">Condensation domain-containing protein</fullName>
    </submittedName>
</protein>
<keyword evidence="3" id="KW-0597">Phosphoprotein</keyword>
<dbReference type="PANTHER" id="PTHR45527:SF1">
    <property type="entry name" value="FATTY ACID SYNTHASE"/>
    <property type="match status" value="1"/>
</dbReference>
<evidence type="ECO:0000256" key="2">
    <source>
        <dbReference type="ARBA" id="ARBA00022450"/>
    </source>
</evidence>
<dbReference type="Pfam" id="PF00550">
    <property type="entry name" value="PP-binding"/>
    <property type="match status" value="1"/>
</dbReference>
<dbReference type="InterPro" id="IPR020806">
    <property type="entry name" value="PKS_PP-bd"/>
</dbReference>
<reference evidence="5 6" key="1">
    <citation type="submission" date="2023-08" db="EMBL/GenBank/DDBJ databases">
        <authorList>
            <person name="Girao M."/>
            <person name="Carvalho M.F."/>
        </authorList>
    </citation>
    <scope>NUCLEOTIDE SEQUENCE [LARGE SCALE GENOMIC DNA]</scope>
    <source>
        <strain evidence="5 6">CC-R104</strain>
    </source>
</reference>
<evidence type="ECO:0000313" key="6">
    <source>
        <dbReference type="Proteomes" id="UP001331936"/>
    </source>
</evidence>
<keyword evidence="2" id="KW-0596">Phosphopantetheine</keyword>
<gene>
    <name evidence="5" type="ORF">Q8814_26150</name>
</gene>
<dbReference type="Proteomes" id="UP001331936">
    <property type="component" value="Unassembled WGS sequence"/>
</dbReference>
<dbReference type="Pfam" id="PF00668">
    <property type="entry name" value="Condensation"/>
    <property type="match status" value="1"/>
</dbReference>
<keyword evidence="6" id="KW-1185">Reference proteome</keyword>
<dbReference type="Gene3D" id="3.30.559.10">
    <property type="entry name" value="Chloramphenicol acetyltransferase-like domain"/>
    <property type="match status" value="1"/>
</dbReference>
<dbReference type="Gene3D" id="1.10.1200.10">
    <property type="entry name" value="ACP-like"/>
    <property type="match status" value="1"/>
</dbReference>
<organism evidence="5 6">
    <name type="scientific">Rhodococcus chondri</name>
    <dbReference type="NCBI Taxonomy" id="3065941"/>
    <lineage>
        <taxon>Bacteria</taxon>
        <taxon>Bacillati</taxon>
        <taxon>Actinomycetota</taxon>
        <taxon>Actinomycetes</taxon>
        <taxon>Mycobacteriales</taxon>
        <taxon>Nocardiaceae</taxon>
        <taxon>Rhodococcus</taxon>
    </lineage>
</organism>
<feature type="non-terminal residue" evidence="5">
    <location>
        <position position="243"/>
    </location>
</feature>
<dbReference type="InterPro" id="IPR036736">
    <property type="entry name" value="ACP-like_sf"/>
</dbReference>
<sequence length="243" mass="26389">MSTVIYTEHLVAAAFTDLLDVDRVGRDDNFLDLGGTSLLAMRLAARLAAARDTDLGIRDLFDHPTVAALAAHLDETTGGATRPALVAGPRPETVPLSPAQQRMWFINQFDTTSPAYNIAVALRLTGTLDLDALRTAVTDVMHRHEALRSRYPFVDETPRQVVVPAAAALPDFAAEPVPDPTEIPHRIERIVSAGFDVATEIPLRIRLLTLSDTEHVLVLVVHHISADGFSMGPLARDVMSAYT</sequence>
<name>A0ABU7JZV5_9NOCA</name>
<dbReference type="PANTHER" id="PTHR45527">
    <property type="entry name" value="NONRIBOSOMAL PEPTIDE SYNTHETASE"/>
    <property type="match status" value="1"/>
</dbReference>
<feature type="domain" description="Carrier" evidence="4">
    <location>
        <begin position="2"/>
        <end position="77"/>
    </location>
</feature>
<dbReference type="InterPro" id="IPR001242">
    <property type="entry name" value="Condensation_dom"/>
</dbReference>
<evidence type="ECO:0000259" key="4">
    <source>
        <dbReference type="PROSITE" id="PS50075"/>
    </source>
</evidence>
<evidence type="ECO:0000256" key="3">
    <source>
        <dbReference type="ARBA" id="ARBA00022553"/>
    </source>
</evidence>
<dbReference type="InterPro" id="IPR023213">
    <property type="entry name" value="CAT-like_dom_sf"/>
</dbReference>
<dbReference type="InterPro" id="IPR009081">
    <property type="entry name" value="PP-bd_ACP"/>
</dbReference>